<dbReference type="Pfam" id="PF02518">
    <property type="entry name" value="HATPase_c"/>
    <property type="match status" value="1"/>
</dbReference>
<name>A0ABX8EGR2_9ACTN</name>
<dbReference type="CDD" id="cd00130">
    <property type="entry name" value="PAS"/>
    <property type="match status" value="1"/>
</dbReference>
<dbReference type="PROSITE" id="PS50109">
    <property type="entry name" value="HIS_KIN"/>
    <property type="match status" value="1"/>
</dbReference>
<dbReference type="GO" id="GO:0004673">
    <property type="term" value="F:protein histidine kinase activity"/>
    <property type="evidence" value="ECO:0007669"/>
    <property type="project" value="UniProtKB-EC"/>
</dbReference>
<dbReference type="PANTHER" id="PTHR43547">
    <property type="entry name" value="TWO-COMPONENT HISTIDINE KINASE"/>
    <property type="match status" value="1"/>
</dbReference>
<keyword evidence="10" id="KW-1185">Reference proteome</keyword>
<evidence type="ECO:0000313" key="10">
    <source>
        <dbReference type="Proteomes" id="UP000679307"/>
    </source>
</evidence>
<feature type="transmembrane region" description="Helical" evidence="7">
    <location>
        <begin position="186"/>
        <end position="207"/>
    </location>
</feature>
<sequence>MPTDLRDPEGSSPVARQILALQVLVVVLVVVGACALAWTDARRSQVEDARTRALAVAETVADNPLVSRLLADPGVGADPVVDAGVAERLQPYAEVVRADTRTDFVVVMDTDRTRYTHPDETLIGQEFIGDLGDAPAGGTFTQEYTGTLGPSMRAVVPVVDAGGGVVGLVSVGITTDRIQDDLLARVPSILLAGAAVLGVGLAGAWLISRRVRRQTHGLGEGEITRMYEYYDAVLHAVREGLLLLDPDGRVRLFNEEARRLLDLPDDAVGRPVSDLVPPGLATAAVDAEPGADEIHLADASVLVVNSAPARWDGREVGRVVTLRDHTELRAVTGELDTVRGLAESLRSQNHEAANRLHTVVSLVELGRTTDAVAFATEELAQAQLLADRVVASVEDPVLSALLLGKTAQAAERGLTLVVTDETQVEALPLDSRAAVTVVGNLVDNALDAAAGSERRLVEVEVGIDADAHHLHLLVGDSGPGIEEDVVERVFERGWSSKEPRDGTGRGLGLALVVSTVRRAGGEVRVGRSALGGASFEVRIGDRR</sequence>
<dbReference type="Pfam" id="PF17203">
    <property type="entry name" value="sCache_3_2"/>
    <property type="match status" value="1"/>
</dbReference>
<dbReference type="SMART" id="SM00091">
    <property type="entry name" value="PAS"/>
    <property type="match status" value="1"/>
</dbReference>
<dbReference type="RefSeq" id="WP_246535889.1">
    <property type="nucleotide sequence ID" value="NZ_BAAAHS010000129.1"/>
</dbReference>
<protein>
    <submittedName>
        <fullName evidence="9">Sensor protein CitS</fullName>
        <ecNumber evidence="9">2.7.13.3</ecNumber>
    </submittedName>
</protein>
<evidence type="ECO:0000256" key="5">
    <source>
        <dbReference type="ARBA" id="ARBA00022989"/>
    </source>
</evidence>
<dbReference type="InterPro" id="IPR033463">
    <property type="entry name" value="sCache_3"/>
</dbReference>
<evidence type="ECO:0000256" key="4">
    <source>
        <dbReference type="ARBA" id="ARBA00022692"/>
    </source>
</evidence>
<evidence type="ECO:0000259" key="8">
    <source>
        <dbReference type="PROSITE" id="PS50109"/>
    </source>
</evidence>
<evidence type="ECO:0000256" key="7">
    <source>
        <dbReference type="SAM" id="Phobius"/>
    </source>
</evidence>
<dbReference type="InterPro" id="IPR005467">
    <property type="entry name" value="His_kinase_dom"/>
</dbReference>
<accession>A0ABX8EGR2</accession>
<keyword evidence="5 7" id="KW-1133">Transmembrane helix</keyword>
<keyword evidence="4 7" id="KW-0812">Transmembrane</keyword>
<dbReference type="PANTHER" id="PTHR43547:SF10">
    <property type="entry name" value="SENSOR HISTIDINE KINASE DCUS"/>
    <property type="match status" value="1"/>
</dbReference>
<feature type="domain" description="Histidine kinase" evidence="8">
    <location>
        <begin position="319"/>
        <end position="543"/>
    </location>
</feature>
<dbReference type="SMART" id="SM00387">
    <property type="entry name" value="HATPase_c"/>
    <property type="match status" value="1"/>
</dbReference>
<evidence type="ECO:0000313" key="9">
    <source>
        <dbReference type="EMBL" id="QVT79070.1"/>
    </source>
</evidence>
<comment type="subcellular location">
    <subcellularLocation>
        <location evidence="1">Cell membrane</location>
        <topology evidence="1">Multi-pass membrane protein</topology>
    </subcellularLocation>
</comment>
<keyword evidence="3" id="KW-0597">Phosphoprotein</keyword>
<keyword evidence="2" id="KW-1003">Cell membrane</keyword>
<dbReference type="PROSITE" id="PS51257">
    <property type="entry name" value="PROKAR_LIPOPROTEIN"/>
    <property type="match status" value="1"/>
</dbReference>
<dbReference type="EC" id="2.7.13.3" evidence="9"/>
<evidence type="ECO:0000256" key="1">
    <source>
        <dbReference type="ARBA" id="ARBA00004651"/>
    </source>
</evidence>
<keyword evidence="9" id="KW-0808">Transferase</keyword>
<dbReference type="EMBL" id="CP075371">
    <property type="protein sequence ID" value="QVT79070.1"/>
    <property type="molecule type" value="Genomic_DNA"/>
</dbReference>
<evidence type="ECO:0000256" key="2">
    <source>
        <dbReference type="ARBA" id="ARBA00022475"/>
    </source>
</evidence>
<gene>
    <name evidence="9" type="primary">citS_1</name>
    <name evidence="9" type="ORF">ENKNEFLB_01450</name>
</gene>
<feature type="transmembrane region" description="Helical" evidence="7">
    <location>
        <begin position="20"/>
        <end position="38"/>
    </location>
</feature>
<organism evidence="9 10">
    <name type="scientific">Nocardioides aquaticus</name>
    <dbReference type="NCBI Taxonomy" id="160826"/>
    <lineage>
        <taxon>Bacteria</taxon>
        <taxon>Bacillati</taxon>
        <taxon>Actinomycetota</taxon>
        <taxon>Actinomycetes</taxon>
        <taxon>Propionibacteriales</taxon>
        <taxon>Nocardioidaceae</taxon>
        <taxon>Nocardioides</taxon>
    </lineage>
</organism>
<dbReference type="InterPro" id="IPR000014">
    <property type="entry name" value="PAS"/>
</dbReference>
<dbReference type="InterPro" id="IPR003594">
    <property type="entry name" value="HATPase_dom"/>
</dbReference>
<dbReference type="Proteomes" id="UP000679307">
    <property type="component" value="Chromosome"/>
</dbReference>
<proteinExistence type="predicted"/>
<evidence type="ECO:0000256" key="3">
    <source>
        <dbReference type="ARBA" id="ARBA00022553"/>
    </source>
</evidence>
<evidence type="ECO:0000256" key="6">
    <source>
        <dbReference type="ARBA" id="ARBA00023136"/>
    </source>
</evidence>
<dbReference type="Pfam" id="PF13596">
    <property type="entry name" value="PAS_10"/>
    <property type="match status" value="1"/>
</dbReference>
<reference evidence="9 10" key="1">
    <citation type="submission" date="2021-05" db="EMBL/GenBank/DDBJ databases">
        <title>Complete genome of Nocardioides aquaticus KCTC 9944T isolated from meromictic and hypersaline Ekho Lake, Antarctica.</title>
        <authorList>
            <person name="Hwang K."/>
            <person name="Kim K.M."/>
            <person name="Choe H."/>
        </authorList>
    </citation>
    <scope>NUCLEOTIDE SEQUENCE [LARGE SCALE GENOMIC DNA]</scope>
    <source>
        <strain evidence="9 10">KCTC 9944</strain>
    </source>
</reference>
<keyword evidence="6 7" id="KW-0472">Membrane</keyword>